<gene>
    <name evidence="1" type="ORF">J2X09_001870</name>
</gene>
<dbReference type="EMBL" id="JAVDWE010000004">
    <property type="protein sequence ID" value="MDR7094132.1"/>
    <property type="molecule type" value="Genomic_DNA"/>
</dbReference>
<keyword evidence="2" id="KW-1185">Reference proteome</keyword>
<evidence type="ECO:0000313" key="2">
    <source>
        <dbReference type="Proteomes" id="UP001265550"/>
    </source>
</evidence>
<sequence length="376" mass="41570">MTTILTDEQVDAVYKQWLHAPGHENEHDLIRRAARAALAAQPVAQAPELYDEIKLVLENHRLTHTLEDEDGGLPLVDMLCPPDSKDISLGKEEIVHICDAIYNEVLCRSPEASKPDYAALEKEHFGDFDKRTGIYAEASNPVQAEAPKWVALPYATPSALWRAFNAGTQFVLHYHGKAHAVTHMSARENFVYVQPPGMPVKIYPDGRNCESAGDAIWLEQVAAHSPASGVVEREGWKEAAIAWEVCASLHRQWAKGKDALFTTRQTDFVKHAADARAALATQPLEQKPVAYRISDPNEPEIGHWYEDAPNGTPYLTSEPLYLGPQPEQAAQDGELLDWLLLNVSGAEFRRIGVNYAGNARREDVRAARASGKGGSE</sequence>
<comment type="caution">
    <text evidence="1">The sequence shown here is derived from an EMBL/GenBank/DDBJ whole genome shotgun (WGS) entry which is preliminary data.</text>
</comment>
<organism evidence="1 2">
    <name type="scientific">Hydrogenophaga laconesensis</name>
    <dbReference type="NCBI Taxonomy" id="1805971"/>
    <lineage>
        <taxon>Bacteria</taxon>
        <taxon>Pseudomonadati</taxon>
        <taxon>Pseudomonadota</taxon>
        <taxon>Betaproteobacteria</taxon>
        <taxon>Burkholderiales</taxon>
        <taxon>Comamonadaceae</taxon>
        <taxon>Hydrogenophaga</taxon>
    </lineage>
</organism>
<proteinExistence type="predicted"/>
<evidence type="ECO:0008006" key="3">
    <source>
        <dbReference type="Google" id="ProtNLM"/>
    </source>
</evidence>
<protein>
    <recommendedName>
        <fullName evidence="3">DUF551 domain-containing protein</fullName>
    </recommendedName>
</protein>
<accession>A0ABU1V9M1</accession>
<dbReference type="RefSeq" id="WP_204733159.1">
    <property type="nucleotide sequence ID" value="NZ_JAVDWE010000004.1"/>
</dbReference>
<reference evidence="1 2" key="1">
    <citation type="submission" date="2023-07" db="EMBL/GenBank/DDBJ databases">
        <title>Sorghum-associated microbial communities from plants grown in Nebraska, USA.</title>
        <authorList>
            <person name="Schachtman D."/>
        </authorList>
    </citation>
    <scope>NUCLEOTIDE SEQUENCE [LARGE SCALE GENOMIC DNA]</scope>
    <source>
        <strain evidence="1 2">BE240</strain>
    </source>
</reference>
<dbReference type="Proteomes" id="UP001265550">
    <property type="component" value="Unassembled WGS sequence"/>
</dbReference>
<evidence type="ECO:0000313" key="1">
    <source>
        <dbReference type="EMBL" id="MDR7094132.1"/>
    </source>
</evidence>
<name>A0ABU1V9M1_9BURK</name>